<accession>A0A4P7QFW4</accession>
<dbReference type="RefSeq" id="WP_136140661.1">
    <property type="nucleotide sequence ID" value="NZ_CP039247.1"/>
</dbReference>
<gene>
    <name evidence="7" type="primary">gabD1</name>
    <name evidence="7" type="ORF">CENDO_02740</name>
</gene>
<evidence type="ECO:0000313" key="8">
    <source>
        <dbReference type="Proteomes" id="UP000296352"/>
    </source>
</evidence>
<dbReference type="OrthoDB" id="6882680at2"/>
<dbReference type="InterPro" id="IPR015590">
    <property type="entry name" value="Aldehyde_DH_dom"/>
</dbReference>
<dbReference type="CDD" id="cd07100">
    <property type="entry name" value="ALDH_SSADH1_GabD1"/>
    <property type="match status" value="1"/>
</dbReference>
<dbReference type="InterPro" id="IPR016161">
    <property type="entry name" value="Ald_DH/histidinol_DH"/>
</dbReference>
<evidence type="ECO:0000256" key="4">
    <source>
        <dbReference type="PROSITE-ProRule" id="PRU10007"/>
    </source>
</evidence>
<reference evidence="7 8" key="1">
    <citation type="submission" date="2019-04" db="EMBL/GenBank/DDBJ databases">
        <title>Corynebacterium endometrii sp. nov., isolated from the uterus of a cow with endometritis.</title>
        <authorList>
            <person name="Ballas P."/>
            <person name="Ruckert C."/>
            <person name="Wagener K."/>
            <person name="Drillich M."/>
            <person name="Kaempfer P."/>
            <person name="Busse H.-J."/>
            <person name="Ehling-Schulz M."/>
        </authorList>
    </citation>
    <scope>NUCLEOTIDE SEQUENCE [LARGE SCALE GENOMIC DNA]</scope>
    <source>
        <strain evidence="7 8">LMM-1653</strain>
    </source>
</reference>
<sequence>MNLTYRVQNPVNNEVIETFETATDKAIEATIAAAHEAFGNWRDRDISERARIMSKAADLFREKKEELGEIIALEMGKPLDESIGEVEFSAEIIDYYATHGPELARDEELNHASPGKAVIRKRPLGPLLGIMPWNYPYYQVARFAGPNLVLGNTIILKHAEICPRSSAAIAALFAEAGVPKGVYANVYASHDQVSTIIADRRIQGVSLTGSERAGAAVAAQAGKHLKKCVLELGGNDPYVVLDSTDVAQAAKDAWAVRIENTGQACNSNKRIIVMEDIYDQFVDELVKLAAPLKRGNPMEPSSDTYSPLSSRAAAERLYEQVSKAKEAGATVHVGGEIDDSTAYFSPAVITGIPRGSESYYEEFFGPTAVVYKVSSEQEAIELANDNLFGLGGSVHSEQEGRAERLALLIESGMTHANAASAETADLPFGGIKRSGYGRELGHLAMEEFCNKQLYYVAG</sequence>
<protein>
    <submittedName>
        <fullName evidence="7">Succinate-semialdehyde dehydrogenase [NADP(+)] 1</fullName>
        <ecNumber evidence="7">1.2.1.79</ecNumber>
    </submittedName>
</protein>
<dbReference type="InterPro" id="IPR044148">
    <property type="entry name" value="ALDH_GabD1-like"/>
</dbReference>
<dbReference type="GO" id="GO:0036243">
    <property type="term" value="F:succinate-semialdehyde dehydrogenase (NADP+) activity"/>
    <property type="evidence" value="ECO:0007669"/>
    <property type="project" value="UniProtKB-EC"/>
</dbReference>
<comment type="similarity">
    <text evidence="1 5">Belongs to the aldehyde dehydrogenase family.</text>
</comment>
<dbReference type="PROSITE" id="PS00687">
    <property type="entry name" value="ALDEHYDE_DEHYDR_GLU"/>
    <property type="match status" value="1"/>
</dbReference>
<dbReference type="EC" id="1.2.1.79" evidence="7"/>
<keyword evidence="8" id="KW-1185">Reference proteome</keyword>
<dbReference type="SUPFAM" id="SSF53720">
    <property type="entry name" value="ALDH-like"/>
    <property type="match status" value="1"/>
</dbReference>
<evidence type="ECO:0000256" key="5">
    <source>
        <dbReference type="RuleBase" id="RU003345"/>
    </source>
</evidence>
<dbReference type="Pfam" id="PF00171">
    <property type="entry name" value="Aldedh"/>
    <property type="match status" value="1"/>
</dbReference>
<dbReference type="InterPro" id="IPR016162">
    <property type="entry name" value="Ald_DH_N"/>
</dbReference>
<evidence type="ECO:0000256" key="1">
    <source>
        <dbReference type="ARBA" id="ARBA00009986"/>
    </source>
</evidence>
<dbReference type="PANTHER" id="PTHR43217:SF2">
    <property type="entry name" value="SUCCINATE-SEMIALDEHYDE DEHYDROGENASE [NADP(+)]"/>
    <property type="match status" value="1"/>
</dbReference>
<dbReference type="Gene3D" id="3.40.309.10">
    <property type="entry name" value="Aldehyde Dehydrogenase, Chain A, domain 2"/>
    <property type="match status" value="1"/>
</dbReference>
<evidence type="ECO:0000259" key="6">
    <source>
        <dbReference type="Pfam" id="PF00171"/>
    </source>
</evidence>
<dbReference type="PANTHER" id="PTHR43217">
    <property type="entry name" value="SUCCINATE SEMIALDEHYDE DEHYDROGENASE [NAD(P)+] SAD"/>
    <property type="match status" value="1"/>
</dbReference>
<name>A0A4P7QFW4_9CORY</name>
<dbReference type="GO" id="GO:0004777">
    <property type="term" value="F:succinate-semialdehyde dehydrogenase (NAD+) activity"/>
    <property type="evidence" value="ECO:0007669"/>
    <property type="project" value="TreeGrafter"/>
</dbReference>
<evidence type="ECO:0000256" key="2">
    <source>
        <dbReference type="ARBA" id="ARBA00022857"/>
    </source>
</evidence>
<organism evidence="7 8">
    <name type="scientific">Corynebacterium endometrii</name>
    <dbReference type="NCBI Taxonomy" id="2488819"/>
    <lineage>
        <taxon>Bacteria</taxon>
        <taxon>Bacillati</taxon>
        <taxon>Actinomycetota</taxon>
        <taxon>Actinomycetes</taxon>
        <taxon>Mycobacteriales</taxon>
        <taxon>Corynebacteriaceae</taxon>
        <taxon>Corynebacterium</taxon>
    </lineage>
</organism>
<dbReference type="AlphaFoldDB" id="A0A4P7QFW4"/>
<evidence type="ECO:0000313" key="7">
    <source>
        <dbReference type="EMBL" id="QCB27846.1"/>
    </source>
</evidence>
<dbReference type="InterPro" id="IPR047110">
    <property type="entry name" value="GABD/Sad-like"/>
</dbReference>
<proteinExistence type="inferred from homology"/>
<dbReference type="FunFam" id="3.40.605.10:FF:000012">
    <property type="entry name" value="NAD-dependent succinate-semialdehyde dehydrogenase"/>
    <property type="match status" value="1"/>
</dbReference>
<dbReference type="Proteomes" id="UP000296352">
    <property type="component" value="Chromosome"/>
</dbReference>
<keyword evidence="3 5" id="KW-0560">Oxidoreductase</keyword>
<dbReference type="EMBL" id="CP039247">
    <property type="protein sequence ID" value="QCB27846.1"/>
    <property type="molecule type" value="Genomic_DNA"/>
</dbReference>
<dbReference type="GO" id="GO:0004030">
    <property type="term" value="F:aldehyde dehydrogenase [NAD(P)+] activity"/>
    <property type="evidence" value="ECO:0007669"/>
    <property type="project" value="InterPro"/>
</dbReference>
<feature type="active site" evidence="4">
    <location>
        <position position="231"/>
    </location>
</feature>
<dbReference type="KEGG" id="cee:CENDO_02740"/>
<evidence type="ECO:0000256" key="3">
    <source>
        <dbReference type="ARBA" id="ARBA00023002"/>
    </source>
</evidence>
<dbReference type="Gene3D" id="3.40.605.10">
    <property type="entry name" value="Aldehyde Dehydrogenase, Chain A, domain 1"/>
    <property type="match status" value="1"/>
</dbReference>
<dbReference type="InterPro" id="IPR029510">
    <property type="entry name" value="Ald_DH_CS_GLU"/>
</dbReference>
<feature type="domain" description="Aldehyde dehydrogenase" evidence="6">
    <location>
        <begin position="4"/>
        <end position="451"/>
    </location>
</feature>
<dbReference type="InterPro" id="IPR016163">
    <property type="entry name" value="Ald_DH_C"/>
</dbReference>
<keyword evidence="2" id="KW-0521">NADP</keyword>